<sequence>MNNPVPGSCGYPIISDKTLEFVNDPQKFIQSKITQHSSRIFQARFLNNRTVFVCSPALIKELLIDKAHNFEYGYNQSSLRGLYGDSILFETFEDAMYLRSCMMPVFKDPQKYQLKIDKLCIPFIDSLHTYKDGVHIYTKFKSLMTTLCLQLFLGLDPDLPSKLSQVISELATQHWHGITSVPISIKFGDQQSTYSIAVQAKAKLLEHIREILKNDATKMPQEDNSSKRNGGATVLEEIKKAPFPNDQGLEQHLLLFVSAIIPKAFASIITSFITAMAGDENKERREQARTNPQFLKHVLLEVERLWPPLFGGRRLTKKDTVLGNHKIPKDYAVFYICISAHRDPAIFPEPDRFFPERWSGSNAIHQDLVFCFGAGARSCIGTEFIQRILINIAQQLLNRYDWRFTTDTQNLTYKILPIARPIEEPKVIFHITPHHCD</sequence>
<evidence type="ECO:0000256" key="3">
    <source>
        <dbReference type="ARBA" id="ARBA00023004"/>
    </source>
</evidence>
<dbReference type="PROSITE" id="PS00086">
    <property type="entry name" value="CYTOCHROME_P450"/>
    <property type="match status" value="1"/>
</dbReference>
<dbReference type="Gene3D" id="1.10.630.10">
    <property type="entry name" value="Cytochrome P450"/>
    <property type="match status" value="1"/>
</dbReference>
<dbReference type="EMBL" id="CAWYQH010000119">
    <property type="protein sequence ID" value="CAK8690484.1"/>
    <property type="molecule type" value="Genomic_DNA"/>
</dbReference>
<comment type="similarity">
    <text evidence="1 4">Belongs to the cytochrome P450 family.</text>
</comment>
<evidence type="ECO:0000256" key="2">
    <source>
        <dbReference type="ARBA" id="ARBA00022723"/>
    </source>
</evidence>
<dbReference type="PRINTS" id="PR00463">
    <property type="entry name" value="EP450I"/>
</dbReference>
<proteinExistence type="inferred from homology"/>
<name>A0ABP0GI29_CLALP</name>
<reference evidence="5 6" key="1">
    <citation type="submission" date="2024-02" db="EMBL/GenBank/DDBJ databases">
        <authorList>
            <person name="Daric V."/>
            <person name="Darras S."/>
        </authorList>
    </citation>
    <scope>NUCLEOTIDE SEQUENCE [LARGE SCALE GENOMIC DNA]</scope>
</reference>
<dbReference type="Pfam" id="PF00067">
    <property type="entry name" value="p450"/>
    <property type="match status" value="2"/>
</dbReference>
<organism evidence="5 6">
    <name type="scientific">Clavelina lepadiformis</name>
    <name type="common">Light-bulb sea squirt</name>
    <name type="synonym">Ascidia lepadiformis</name>
    <dbReference type="NCBI Taxonomy" id="159417"/>
    <lineage>
        <taxon>Eukaryota</taxon>
        <taxon>Metazoa</taxon>
        <taxon>Chordata</taxon>
        <taxon>Tunicata</taxon>
        <taxon>Ascidiacea</taxon>
        <taxon>Aplousobranchia</taxon>
        <taxon>Clavelinidae</taxon>
        <taxon>Clavelina</taxon>
    </lineage>
</organism>
<accession>A0ABP0GI29</accession>
<evidence type="ECO:0008006" key="7">
    <source>
        <dbReference type="Google" id="ProtNLM"/>
    </source>
</evidence>
<dbReference type="PANTHER" id="PTHR24286:SF252">
    <property type="entry name" value="CYTOCHROME P450 26B1"/>
    <property type="match status" value="1"/>
</dbReference>
<evidence type="ECO:0000256" key="1">
    <source>
        <dbReference type="ARBA" id="ARBA00010617"/>
    </source>
</evidence>
<comment type="caution">
    <text evidence="5">The sequence shown here is derived from an EMBL/GenBank/DDBJ whole genome shotgun (WGS) entry which is preliminary data.</text>
</comment>
<keyword evidence="4" id="KW-0503">Monooxygenase</keyword>
<evidence type="ECO:0000313" key="6">
    <source>
        <dbReference type="Proteomes" id="UP001642483"/>
    </source>
</evidence>
<dbReference type="InterPro" id="IPR001128">
    <property type="entry name" value="Cyt_P450"/>
</dbReference>
<dbReference type="InterPro" id="IPR017972">
    <property type="entry name" value="Cyt_P450_CS"/>
</dbReference>
<keyword evidence="3 4" id="KW-0408">Iron</keyword>
<dbReference type="InterPro" id="IPR036396">
    <property type="entry name" value="Cyt_P450_sf"/>
</dbReference>
<keyword evidence="4" id="KW-0560">Oxidoreductase</keyword>
<evidence type="ECO:0000313" key="5">
    <source>
        <dbReference type="EMBL" id="CAK8690484.1"/>
    </source>
</evidence>
<keyword evidence="4" id="KW-0349">Heme</keyword>
<dbReference type="PANTHER" id="PTHR24286">
    <property type="entry name" value="CYTOCHROME P450 26"/>
    <property type="match status" value="1"/>
</dbReference>
<evidence type="ECO:0000256" key="4">
    <source>
        <dbReference type="RuleBase" id="RU000461"/>
    </source>
</evidence>
<keyword evidence="6" id="KW-1185">Reference proteome</keyword>
<dbReference type="SUPFAM" id="SSF48264">
    <property type="entry name" value="Cytochrome P450"/>
    <property type="match status" value="1"/>
</dbReference>
<gene>
    <name evidence="5" type="ORF">CVLEPA_LOCUS23099</name>
</gene>
<dbReference type="InterPro" id="IPR002401">
    <property type="entry name" value="Cyt_P450_E_grp-I"/>
</dbReference>
<dbReference type="Proteomes" id="UP001642483">
    <property type="component" value="Unassembled WGS sequence"/>
</dbReference>
<protein>
    <recommendedName>
        <fullName evidence="7">Cytochrome P450</fullName>
    </recommendedName>
</protein>
<keyword evidence="2 4" id="KW-0479">Metal-binding</keyword>